<evidence type="ECO:0000256" key="2">
    <source>
        <dbReference type="ARBA" id="ARBA00023002"/>
    </source>
</evidence>
<dbReference type="Proteomes" id="UP000469558">
    <property type="component" value="Unassembled WGS sequence"/>
</dbReference>
<gene>
    <name evidence="3" type="ORF">LSUE1_G002945</name>
</gene>
<keyword evidence="4" id="KW-1185">Reference proteome</keyword>
<keyword evidence="2" id="KW-0560">Oxidoreductase</keyword>
<comment type="caution">
    <text evidence="3">The sequence shown here is derived from an EMBL/GenBank/DDBJ whole genome shotgun (WGS) entry which is preliminary data.</text>
</comment>
<dbReference type="InterPro" id="IPR036291">
    <property type="entry name" value="NAD(P)-bd_dom_sf"/>
</dbReference>
<dbReference type="AlphaFoldDB" id="A0A8T9CLB6"/>
<evidence type="ECO:0000313" key="3">
    <source>
        <dbReference type="EMBL" id="TVY85297.1"/>
    </source>
</evidence>
<dbReference type="Pfam" id="PF00106">
    <property type="entry name" value="adh_short"/>
    <property type="match status" value="1"/>
</dbReference>
<dbReference type="SUPFAM" id="SSF51735">
    <property type="entry name" value="NAD(P)-binding Rossmann-fold domains"/>
    <property type="match status" value="1"/>
</dbReference>
<reference evidence="3 4" key="1">
    <citation type="submission" date="2018-05" db="EMBL/GenBank/DDBJ databases">
        <title>Genome sequencing and assembly of the regulated plant pathogen Lachnellula willkommii and related sister species for the development of diagnostic species identification markers.</title>
        <authorList>
            <person name="Giroux E."/>
            <person name="Bilodeau G."/>
        </authorList>
    </citation>
    <scope>NUCLEOTIDE SEQUENCE [LARGE SCALE GENOMIC DNA]</scope>
    <source>
        <strain evidence="3 4">CBS 268.59</strain>
    </source>
</reference>
<comment type="similarity">
    <text evidence="1">Belongs to the short-chain dehydrogenases/reductases (SDR) family.</text>
</comment>
<dbReference type="GO" id="GO:0016491">
    <property type="term" value="F:oxidoreductase activity"/>
    <property type="evidence" value="ECO:0007669"/>
    <property type="project" value="UniProtKB-KW"/>
</dbReference>
<organism evidence="3 4">
    <name type="scientific">Lachnellula suecica</name>
    <dbReference type="NCBI Taxonomy" id="602035"/>
    <lineage>
        <taxon>Eukaryota</taxon>
        <taxon>Fungi</taxon>
        <taxon>Dikarya</taxon>
        <taxon>Ascomycota</taxon>
        <taxon>Pezizomycotina</taxon>
        <taxon>Leotiomycetes</taxon>
        <taxon>Helotiales</taxon>
        <taxon>Lachnaceae</taxon>
        <taxon>Lachnellula</taxon>
    </lineage>
</organism>
<dbReference type="PRINTS" id="PR00081">
    <property type="entry name" value="GDHRDH"/>
</dbReference>
<sequence>MTLKVGSGVDFVPDRDMIELSGKVILVTGGTGGLGKAVVLALVKKNPSKIYLTARNPSKYQDLVDEIQQEMPNTRLNEILHLLECDLGDLKTIQSAAHEVLQTPSPKLDIIICSGGVMFSSPSLTKDGYEIQFGTNHMSHALLIKLLLPLLQNSSDGRISIFTSAGFGLHPSGGILFDSLHTTQEKEIRLATRWQLYSQSKLANLLYAAELARRHPRVTSVAVHPGEIYTPGMASLGWTDRFILSAINLNKFMTPEEGSRNALWSVTAPLFKDQKKVGDVKEVGDERVDGRGFVVNGAYYEPIGAPGKHMRQSTDQDLAERLWEWTEKELEGFN</sequence>
<dbReference type="InterPro" id="IPR002347">
    <property type="entry name" value="SDR_fam"/>
</dbReference>
<evidence type="ECO:0000256" key="1">
    <source>
        <dbReference type="ARBA" id="ARBA00006484"/>
    </source>
</evidence>
<dbReference type="PANTHER" id="PTHR24320:SF154">
    <property type="entry name" value="OXIDOREDUCTASE, SHORT-CHAIN DEHYDROGENASE_REDUCTASE FAMILY (AFU_ORTHOLOGUE AFUA_2G04560)"/>
    <property type="match status" value="1"/>
</dbReference>
<dbReference type="PANTHER" id="PTHR24320">
    <property type="entry name" value="RETINOL DEHYDROGENASE"/>
    <property type="match status" value="1"/>
</dbReference>
<protein>
    <submittedName>
        <fullName evidence="3">Putative oxidoreductase</fullName>
    </submittedName>
</protein>
<dbReference type="EMBL" id="QGMK01000015">
    <property type="protein sequence ID" value="TVY85297.1"/>
    <property type="molecule type" value="Genomic_DNA"/>
</dbReference>
<accession>A0A8T9CLB6</accession>
<name>A0A8T9CLB6_9HELO</name>
<proteinExistence type="inferred from homology"/>
<evidence type="ECO:0000313" key="4">
    <source>
        <dbReference type="Proteomes" id="UP000469558"/>
    </source>
</evidence>
<dbReference type="Gene3D" id="3.40.50.720">
    <property type="entry name" value="NAD(P)-binding Rossmann-like Domain"/>
    <property type="match status" value="1"/>
</dbReference>
<dbReference type="OrthoDB" id="191139at2759"/>